<evidence type="ECO:0000256" key="1">
    <source>
        <dbReference type="ARBA" id="ARBA00009981"/>
    </source>
</evidence>
<dbReference type="SUPFAM" id="SSF143120">
    <property type="entry name" value="YefM-like"/>
    <property type="match status" value="1"/>
</dbReference>
<sequence length="84" mass="9564">MTNVPATDVKQNFGRYVEEAQHGPVHVQKHGRDSVVIVSARYYAELVKNQRSREAGELDAETVDRLTGARMDTRHDPLDRLMDD</sequence>
<dbReference type="Gene3D" id="3.40.1620.10">
    <property type="entry name" value="YefM-like domain"/>
    <property type="match status" value="1"/>
</dbReference>
<comment type="function">
    <text evidence="2">Antitoxin component of a type II toxin-antitoxin (TA) system.</text>
</comment>
<dbReference type="InterPro" id="IPR006442">
    <property type="entry name" value="Antitoxin_Phd/YefM"/>
</dbReference>
<organism evidence="3 4">
    <name type="scientific">Maricaulis virginensis</name>
    <dbReference type="NCBI Taxonomy" id="144022"/>
    <lineage>
        <taxon>Bacteria</taxon>
        <taxon>Pseudomonadati</taxon>
        <taxon>Pseudomonadota</taxon>
        <taxon>Alphaproteobacteria</taxon>
        <taxon>Maricaulales</taxon>
        <taxon>Maricaulaceae</taxon>
        <taxon>Maricaulis</taxon>
    </lineage>
</organism>
<reference evidence="3" key="1">
    <citation type="journal article" date="2014" name="Int. J. Syst. Evol. Microbiol.">
        <title>Complete genome sequence of Corynebacterium casei LMG S-19264T (=DSM 44701T), isolated from a smear-ripened cheese.</title>
        <authorList>
            <consortium name="US DOE Joint Genome Institute (JGI-PGF)"/>
            <person name="Walter F."/>
            <person name="Albersmeier A."/>
            <person name="Kalinowski J."/>
            <person name="Ruckert C."/>
        </authorList>
    </citation>
    <scope>NUCLEOTIDE SEQUENCE</scope>
    <source>
        <strain evidence="3">VKM B-1513</strain>
    </source>
</reference>
<evidence type="ECO:0000313" key="4">
    <source>
        <dbReference type="Proteomes" id="UP001143486"/>
    </source>
</evidence>
<dbReference type="NCBIfam" id="TIGR01552">
    <property type="entry name" value="phd_fam"/>
    <property type="match status" value="1"/>
</dbReference>
<comment type="caution">
    <text evidence="3">The sequence shown here is derived from an EMBL/GenBank/DDBJ whole genome shotgun (WGS) entry which is preliminary data.</text>
</comment>
<comment type="similarity">
    <text evidence="1 2">Belongs to the phD/YefM antitoxin family.</text>
</comment>
<dbReference type="EMBL" id="BSFE01000003">
    <property type="protein sequence ID" value="GLK51783.1"/>
    <property type="molecule type" value="Genomic_DNA"/>
</dbReference>
<accession>A0A9W6IK95</accession>
<dbReference type="AlphaFoldDB" id="A0A9W6IK95"/>
<reference evidence="3" key="2">
    <citation type="submission" date="2023-01" db="EMBL/GenBank/DDBJ databases">
        <authorList>
            <person name="Sun Q."/>
            <person name="Evtushenko L."/>
        </authorList>
    </citation>
    <scope>NUCLEOTIDE SEQUENCE</scope>
    <source>
        <strain evidence="3">VKM B-1513</strain>
    </source>
</reference>
<keyword evidence="4" id="KW-1185">Reference proteome</keyword>
<dbReference type="Proteomes" id="UP001143486">
    <property type="component" value="Unassembled WGS sequence"/>
</dbReference>
<gene>
    <name evidence="3" type="ORF">GCM10017621_12910</name>
</gene>
<dbReference type="InterPro" id="IPR036165">
    <property type="entry name" value="YefM-like_sf"/>
</dbReference>
<dbReference type="RefSeq" id="WP_271186148.1">
    <property type="nucleotide sequence ID" value="NZ_BSFE01000003.1"/>
</dbReference>
<proteinExistence type="inferred from homology"/>
<evidence type="ECO:0000256" key="2">
    <source>
        <dbReference type="RuleBase" id="RU362080"/>
    </source>
</evidence>
<protein>
    <recommendedName>
        <fullName evidence="2">Antitoxin</fullName>
    </recommendedName>
</protein>
<dbReference type="Pfam" id="PF02604">
    <property type="entry name" value="PhdYeFM_antitox"/>
    <property type="match status" value="1"/>
</dbReference>
<evidence type="ECO:0000313" key="3">
    <source>
        <dbReference type="EMBL" id="GLK51783.1"/>
    </source>
</evidence>
<name>A0A9W6IK95_9PROT</name>